<dbReference type="AlphaFoldDB" id="A0A160MG49"/>
<evidence type="ECO:0000313" key="1">
    <source>
        <dbReference type="EMBL" id="AND41944.1"/>
    </source>
</evidence>
<name>A0A160MG49_9BACI</name>
<dbReference type="RefSeq" id="WP_019383190.1">
    <property type="nucleotide sequence ID" value="NZ_CP015506.1"/>
</dbReference>
<organism evidence="1 2">
    <name type="scientific">Cytobacillus oceanisediminis 2691</name>
    <dbReference type="NCBI Taxonomy" id="1196031"/>
    <lineage>
        <taxon>Bacteria</taxon>
        <taxon>Bacillati</taxon>
        <taxon>Bacillota</taxon>
        <taxon>Bacilli</taxon>
        <taxon>Bacillales</taxon>
        <taxon>Bacillaceae</taxon>
        <taxon>Cytobacillus</taxon>
    </lineage>
</organism>
<sequence>MLNTLNKVAYKAFGLNIVSDICLPELPIISDEKTKIDIFIKLGNLKEKWMRLSESNRYLIVENNEVYFQVPNTAIFLIKDGNTIVVDRMEGSDLDHVRLYLLGTCMGGLLMQRKKLPLHGSAVAINGKAYAIVGDSGAGKSTLASAFLRKGYQLLSDDVIPVHFSSDNIPIVTPAYPQQKLWQESLDAFGMKTNFFRPIFDRETKFAIPVNSQFSSSSLPLAGVFELKKTNINEISISLISGLGRLHTLFYHTYRNFLISRLGLMDWHFQLTAQIANQIKLFQIQRPVERFTANDLTSLILEQINKE</sequence>
<evidence type="ECO:0000313" key="2">
    <source>
        <dbReference type="Proteomes" id="UP000077856"/>
    </source>
</evidence>
<dbReference type="STRING" id="1196031.A361_23305"/>
<dbReference type="eggNOG" id="COG1493">
    <property type="taxonomic scope" value="Bacteria"/>
</dbReference>
<proteinExistence type="predicted"/>
<dbReference type="SUPFAM" id="SSF53795">
    <property type="entry name" value="PEP carboxykinase-like"/>
    <property type="match status" value="1"/>
</dbReference>
<dbReference type="InterPro" id="IPR027417">
    <property type="entry name" value="P-loop_NTPase"/>
</dbReference>
<dbReference type="KEGG" id="bon:A361_23305"/>
<dbReference type="Gene3D" id="3.40.50.300">
    <property type="entry name" value="P-loop containing nucleotide triphosphate hydrolases"/>
    <property type="match status" value="1"/>
</dbReference>
<reference evidence="1 2" key="1">
    <citation type="submission" date="2016-04" db="EMBL/GenBank/DDBJ databases">
        <title>Complete genome sequence of Bacillus oceanisediminis strain 2691.</title>
        <authorList>
            <person name="Jeong H."/>
            <person name="Kim H.J."/>
            <person name="Lee D.-W."/>
        </authorList>
    </citation>
    <scope>NUCLEOTIDE SEQUENCE [LARGE SCALE GENOMIC DNA]</scope>
    <source>
        <strain evidence="1 2">2691</strain>
    </source>
</reference>
<dbReference type="Proteomes" id="UP000077856">
    <property type="component" value="Chromosome"/>
</dbReference>
<dbReference type="EMBL" id="CP015506">
    <property type="protein sequence ID" value="AND41944.1"/>
    <property type="molecule type" value="Genomic_DNA"/>
</dbReference>
<gene>
    <name evidence="1" type="ORF">A361_23305</name>
</gene>
<protein>
    <submittedName>
        <fullName evidence="1">Aldolase</fullName>
    </submittedName>
</protein>
<accession>A0A160MG49</accession>